<dbReference type="Gene3D" id="2.130.10.10">
    <property type="entry name" value="YVTN repeat-like/Quinoprotein amine dehydrogenase"/>
    <property type="match status" value="1"/>
</dbReference>
<dbReference type="PANTHER" id="PTHR19854:SF1">
    <property type="entry name" value="GUANINE NUCLEOTIDE-BINDING PROTEIN SUBUNIT BETA-LIKE PROTEIN 1"/>
    <property type="match status" value="1"/>
</dbReference>
<dbReference type="PROSITE" id="PS50294">
    <property type="entry name" value="WD_REPEATS_REGION"/>
    <property type="match status" value="1"/>
</dbReference>
<dbReference type="SUPFAM" id="SSF50978">
    <property type="entry name" value="WD40 repeat-like"/>
    <property type="match status" value="1"/>
</dbReference>
<organism evidence="2">
    <name type="scientific">Aegilops tauschii</name>
    <name type="common">Tausch's goatgrass</name>
    <name type="synonym">Aegilops squarrosa</name>
    <dbReference type="NCBI Taxonomy" id="37682"/>
    <lineage>
        <taxon>Eukaryota</taxon>
        <taxon>Viridiplantae</taxon>
        <taxon>Streptophyta</taxon>
        <taxon>Embryophyta</taxon>
        <taxon>Tracheophyta</taxon>
        <taxon>Spermatophyta</taxon>
        <taxon>Magnoliopsida</taxon>
        <taxon>Liliopsida</taxon>
        <taxon>Poales</taxon>
        <taxon>Poaceae</taxon>
        <taxon>BOP clade</taxon>
        <taxon>Pooideae</taxon>
        <taxon>Triticodae</taxon>
        <taxon>Triticeae</taxon>
        <taxon>Triticinae</taxon>
        <taxon>Aegilops</taxon>
    </lineage>
</organism>
<dbReference type="EnsemblPlants" id="EMT18132">
    <property type="protein sequence ID" value="EMT18132"/>
    <property type="gene ID" value="F775_08497"/>
</dbReference>
<sequence length="364" mass="38896">MLGLWFRSTSAADGELRVWDTASHRTVSSIWAHGGAAGVYSIAAGSGLGNTVISQGRDGLCKGWAIEEAGLSRRPIFTIKTSTYHFCKMSLVKVPCSAHGTQTNLSGSNSGTEPQRVPIEDNAGSDSLNPAEGTQEYEQGSSLDGQNILTIAGQESFEVELWDIKNSTKIMCLPKRCSANMTGHPTKQKGLCMAVQAFIPCASGGYVNILSRCAALSIAIDGLCTGGISGGADNKIAMFALNHQKGTFSLRNEIEIERPGVAGTAIRPDNKIAATAGWDHRFLEARSTFKREESVPIGIRVYNYNKGNALAILKYHSATCAAVTFSHDCKLLASCSADTTVALWELYPPKTPSKVDIATEEVEK</sequence>
<reference evidence="2" key="1">
    <citation type="submission" date="2015-06" db="UniProtKB">
        <authorList>
            <consortium name="EnsemblPlants"/>
        </authorList>
    </citation>
    <scope>IDENTIFICATION</scope>
</reference>
<dbReference type="Pfam" id="PF00400">
    <property type="entry name" value="WD40"/>
    <property type="match status" value="1"/>
</dbReference>
<dbReference type="PROSITE" id="PS50082">
    <property type="entry name" value="WD_REPEATS_2"/>
    <property type="match status" value="2"/>
</dbReference>
<dbReference type="InterPro" id="IPR019775">
    <property type="entry name" value="WD40_repeat_CS"/>
</dbReference>
<dbReference type="InterPro" id="IPR015943">
    <property type="entry name" value="WD40/YVTN_repeat-like_dom_sf"/>
</dbReference>
<dbReference type="PANTHER" id="PTHR19854">
    <property type="entry name" value="TRANSDUCIN BETA-LIKE 3"/>
    <property type="match status" value="1"/>
</dbReference>
<dbReference type="PROSITE" id="PS00678">
    <property type="entry name" value="WD_REPEATS_1"/>
    <property type="match status" value="1"/>
</dbReference>
<feature type="region of interest" description="Disordered" evidence="1">
    <location>
        <begin position="101"/>
        <end position="141"/>
    </location>
</feature>
<accession>R7W841</accession>
<evidence type="ECO:0000256" key="1">
    <source>
        <dbReference type="SAM" id="MobiDB-lite"/>
    </source>
</evidence>
<feature type="compositionally biased region" description="Polar residues" evidence="1">
    <location>
        <begin position="101"/>
        <end position="113"/>
    </location>
</feature>
<dbReference type="InterPro" id="IPR001680">
    <property type="entry name" value="WD40_rpt"/>
</dbReference>
<proteinExistence type="predicted"/>
<name>R7W841_AEGTA</name>
<dbReference type="AlphaFoldDB" id="R7W841"/>
<dbReference type="SMART" id="SM00320">
    <property type="entry name" value="WD40"/>
    <property type="match status" value="2"/>
</dbReference>
<dbReference type="InterPro" id="IPR036322">
    <property type="entry name" value="WD40_repeat_dom_sf"/>
</dbReference>
<protein>
    <submittedName>
        <fullName evidence="2">Uncharacterized protein</fullName>
    </submittedName>
</protein>
<evidence type="ECO:0000313" key="2">
    <source>
        <dbReference type="EnsemblPlants" id="EMT18132"/>
    </source>
</evidence>